<dbReference type="Proteomes" id="UP000244224">
    <property type="component" value="Unassembled WGS sequence"/>
</dbReference>
<evidence type="ECO:0000313" key="2">
    <source>
        <dbReference type="Proteomes" id="UP000244224"/>
    </source>
</evidence>
<gene>
    <name evidence="1" type="ORF">C8N34_107212</name>
</gene>
<sequence>MLDKTWVPVDLRRPARTGKTRSIATGSASSLAVTQFPGLLPGQPGVAPTALRRRI</sequence>
<dbReference type="RefSeq" id="WP_158640692.1">
    <property type="nucleotide sequence ID" value="NZ_QBKP01000007.1"/>
</dbReference>
<protein>
    <submittedName>
        <fullName evidence="1">Uncharacterized protein</fullName>
    </submittedName>
</protein>
<accession>A0A2T6B0G3</accession>
<comment type="caution">
    <text evidence="1">The sequence shown here is derived from an EMBL/GenBank/DDBJ whole genome shotgun (WGS) entry which is preliminary data.</text>
</comment>
<proteinExistence type="predicted"/>
<name>A0A2T6B0G3_9RHOB</name>
<reference evidence="1 2" key="1">
    <citation type="submission" date="2018-04" db="EMBL/GenBank/DDBJ databases">
        <title>Genomic Encyclopedia of Archaeal and Bacterial Type Strains, Phase II (KMG-II): from individual species to whole genera.</title>
        <authorList>
            <person name="Goeker M."/>
        </authorList>
    </citation>
    <scope>NUCLEOTIDE SEQUENCE [LARGE SCALE GENOMIC DNA]</scope>
    <source>
        <strain evidence="1 2">DSM 21823</strain>
    </source>
</reference>
<organism evidence="1 2">
    <name type="scientific">Gemmobacter caeni</name>
    <dbReference type="NCBI Taxonomy" id="589035"/>
    <lineage>
        <taxon>Bacteria</taxon>
        <taxon>Pseudomonadati</taxon>
        <taxon>Pseudomonadota</taxon>
        <taxon>Alphaproteobacteria</taxon>
        <taxon>Rhodobacterales</taxon>
        <taxon>Paracoccaceae</taxon>
        <taxon>Gemmobacter</taxon>
    </lineage>
</organism>
<keyword evidence="2" id="KW-1185">Reference proteome</keyword>
<evidence type="ECO:0000313" key="1">
    <source>
        <dbReference type="EMBL" id="PTX49564.1"/>
    </source>
</evidence>
<dbReference type="AlphaFoldDB" id="A0A2T6B0G3"/>
<dbReference type="EMBL" id="QBKP01000007">
    <property type="protein sequence ID" value="PTX49564.1"/>
    <property type="molecule type" value="Genomic_DNA"/>
</dbReference>